<dbReference type="CDD" id="cd04301">
    <property type="entry name" value="NAT_SF"/>
    <property type="match status" value="1"/>
</dbReference>
<evidence type="ECO:0000313" key="3">
    <source>
        <dbReference type="Proteomes" id="UP001290861"/>
    </source>
</evidence>
<dbReference type="RefSeq" id="WP_322608768.1">
    <property type="nucleotide sequence ID" value="NZ_JARVCO010000010.1"/>
</dbReference>
<comment type="caution">
    <text evidence="2">The sequence shown here is derived from an EMBL/GenBank/DDBJ whole genome shotgun (WGS) entry which is preliminary data.</text>
</comment>
<dbReference type="SUPFAM" id="SSF55729">
    <property type="entry name" value="Acyl-CoA N-acyltransferases (Nat)"/>
    <property type="match status" value="1"/>
</dbReference>
<dbReference type="PROSITE" id="PS51186">
    <property type="entry name" value="GNAT"/>
    <property type="match status" value="1"/>
</dbReference>
<proteinExistence type="predicted"/>
<dbReference type="InterPro" id="IPR000182">
    <property type="entry name" value="GNAT_dom"/>
</dbReference>
<feature type="domain" description="N-acetyltransferase" evidence="1">
    <location>
        <begin position="1"/>
        <end position="147"/>
    </location>
</feature>
<dbReference type="EMBL" id="JARVCO010000010">
    <property type="protein sequence ID" value="MDZ8118975.1"/>
    <property type="molecule type" value="Genomic_DNA"/>
</dbReference>
<dbReference type="Proteomes" id="UP001290861">
    <property type="component" value="Unassembled WGS sequence"/>
</dbReference>
<keyword evidence="3" id="KW-1185">Reference proteome</keyword>
<accession>A0ABU5MXM3</accession>
<dbReference type="PANTHER" id="PTHR43072:SF58">
    <property type="entry name" value="N-ACETYLTRANSFERASE DOMAIN-CONTAINING PROTEIN"/>
    <property type="match status" value="1"/>
</dbReference>
<reference evidence="2 3" key="1">
    <citation type="journal article" date="2024" name="Appl. Environ. Microbiol.">
        <title>Pontiella agarivorans sp. nov., a novel marine anaerobic bacterium capable of degrading macroalgal polysaccharides and fixing nitrogen.</title>
        <authorList>
            <person name="Liu N."/>
            <person name="Kivenson V."/>
            <person name="Peng X."/>
            <person name="Cui Z."/>
            <person name="Lankiewicz T.S."/>
            <person name="Gosselin K.M."/>
            <person name="English C.J."/>
            <person name="Blair E.M."/>
            <person name="O'Malley M.A."/>
            <person name="Valentine D.L."/>
        </authorList>
    </citation>
    <scope>NUCLEOTIDE SEQUENCE [LARGE SCALE GENOMIC DNA]</scope>
    <source>
        <strain evidence="2 3">NLcol2</strain>
    </source>
</reference>
<dbReference type="PANTHER" id="PTHR43072">
    <property type="entry name" value="N-ACETYLTRANSFERASE"/>
    <property type="match status" value="1"/>
</dbReference>
<dbReference type="Pfam" id="PF00583">
    <property type="entry name" value="Acetyltransf_1"/>
    <property type="match status" value="1"/>
</dbReference>
<dbReference type="Gene3D" id="3.40.630.30">
    <property type="match status" value="1"/>
</dbReference>
<organism evidence="2 3">
    <name type="scientific">Pontiella agarivorans</name>
    <dbReference type="NCBI Taxonomy" id="3038953"/>
    <lineage>
        <taxon>Bacteria</taxon>
        <taxon>Pseudomonadati</taxon>
        <taxon>Kiritimatiellota</taxon>
        <taxon>Kiritimatiellia</taxon>
        <taxon>Kiritimatiellales</taxon>
        <taxon>Pontiellaceae</taxon>
        <taxon>Pontiella</taxon>
    </lineage>
</organism>
<name>A0ABU5MXM3_9BACT</name>
<evidence type="ECO:0000259" key="1">
    <source>
        <dbReference type="PROSITE" id="PS51186"/>
    </source>
</evidence>
<gene>
    <name evidence="2" type="ORF">P9H32_10075</name>
</gene>
<evidence type="ECO:0000313" key="2">
    <source>
        <dbReference type="EMBL" id="MDZ8118975.1"/>
    </source>
</evidence>
<sequence>MMIIQATTDHILHAAKLFDLYRQFYDQPKNPALAESYIRQRIVNDESAIFLAFEGGEAVGFVQLYPSFCSVDAIKIQILYDLYVKEAFRGNGIARSLMNKARAYSKASGAKRIDLLTGVENKAGQALYEKLDYYRSLDDFIGYTLNL</sequence>
<protein>
    <submittedName>
        <fullName evidence="2">GNAT family N-acetyltransferase</fullName>
    </submittedName>
</protein>
<dbReference type="InterPro" id="IPR016181">
    <property type="entry name" value="Acyl_CoA_acyltransferase"/>
</dbReference>